<protein>
    <recommendedName>
        <fullName evidence="4">Trans-sialidase</fullName>
    </recommendedName>
</protein>
<evidence type="ECO:0000313" key="2">
    <source>
        <dbReference type="EMBL" id="ESS63229.1"/>
    </source>
</evidence>
<organism evidence="2 3">
    <name type="scientific">Trypanosoma cruzi Dm28c</name>
    <dbReference type="NCBI Taxonomy" id="1416333"/>
    <lineage>
        <taxon>Eukaryota</taxon>
        <taxon>Discoba</taxon>
        <taxon>Euglenozoa</taxon>
        <taxon>Kinetoplastea</taxon>
        <taxon>Metakinetoplastina</taxon>
        <taxon>Trypanosomatida</taxon>
        <taxon>Trypanosomatidae</taxon>
        <taxon>Trypanosoma</taxon>
        <taxon>Schizotrypanum</taxon>
    </lineage>
</organism>
<sequence>MRKANEAARELWASPTWEQRMSLAWQFTTFCRTHEQPMNEESCAVFLVAIEVVPPTRLQYARMLRSMLQMNRTPLDMVILGLQKIAARSETKQARPLTKEDMNQVIRSRTDWRERVVFRLAWITASCLFGIAAFTPNNFTLKPDGTLILYWFVTPKTARADPHCTSRFVRIRGQDAFDTIKLCRTLQENGNLTNITTAHVERALAPWDATTHSIKRGALRHAAQIVETHNLNPHGDLAVGEARRSVQPFQNTFWYL</sequence>
<dbReference type="EMBL" id="AYLP01000137">
    <property type="protein sequence ID" value="ESS63229.1"/>
    <property type="molecule type" value="Genomic_DNA"/>
</dbReference>
<evidence type="ECO:0000313" key="3">
    <source>
        <dbReference type="Proteomes" id="UP000017861"/>
    </source>
</evidence>
<accession>V5B6J3</accession>
<evidence type="ECO:0000256" key="1">
    <source>
        <dbReference type="SAM" id="Phobius"/>
    </source>
</evidence>
<evidence type="ECO:0008006" key="4">
    <source>
        <dbReference type="Google" id="ProtNLM"/>
    </source>
</evidence>
<keyword evidence="1" id="KW-0472">Membrane</keyword>
<dbReference type="AlphaFoldDB" id="V5B6J3"/>
<dbReference type="VEuPathDB" id="TriTrypDB:TCDM_09009"/>
<feature type="transmembrane region" description="Helical" evidence="1">
    <location>
        <begin position="116"/>
        <end position="134"/>
    </location>
</feature>
<name>V5B6J3_TRYCR</name>
<dbReference type="Proteomes" id="UP000017861">
    <property type="component" value="Unassembled WGS sequence"/>
</dbReference>
<dbReference type="OrthoDB" id="252178at2759"/>
<proteinExistence type="predicted"/>
<gene>
    <name evidence="2" type="ORF">TCDM_09009</name>
</gene>
<keyword evidence="1" id="KW-1133">Transmembrane helix</keyword>
<comment type="caution">
    <text evidence="2">The sequence shown here is derived from an EMBL/GenBank/DDBJ whole genome shotgun (WGS) entry which is preliminary data.</text>
</comment>
<reference evidence="2 3" key="1">
    <citation type="journal article" date="2014" name="Genome Announc.">
        <title>Trypanosoma cruzi Clone Dm28c Draft Genome Sequence.</title>
        <authorList>
            <person name="Grisard E.C."/>
            <person name="Teixeira S.M."/>
            <person name="de Almeida L.G."/>
            <person name="Stoco P.H."/>
            <person name="Gerber A.L."/>
            <person name="Talavera-Lopez C."/>
            <person name="Lima O.C."/>
            <person name="Andersson B."/>
            <person name="de Vasconcelos A.T."/>
        </authorList>
    </citation>
    <scope>NUCLEOTIDE SEQUENCE [LARGE SCALE GENOMIC DNA]</scope>
    <source>
        <strain evidence="2 3">Dm28c</strain>
    </source>
</reference>
<keyword evidence="1" id="KW-0812">Transmembrane</keyword>